<reference evidence="2 3" key="1">
    <citation type="journal article" date="2018" name="Sci. Rep.">
        <title>Comparative analysis of the Pocillopora damicornis genome highlights role of immune system in coral evolution.</title>
        <authorList>
            <person name="Cunning R."/>
            <person name="Bay R.A."/>
            <person name="Gillette P."/>
            <person name="Baker A.C."/>
            <person name="Traylor-Knowles N."/>
        </authorList>
    </citation>
    <scope>NUCLEOTIDE SEQUENCE [LARGE SCALE GENOMIC DNA]</scope>
    <source>
        <strain evidence="2">RSMAS</strain>
        <tissue evidence="2">Whole animal</tissue>
    </source>
</reference>
<proteinExistence type="predicted"/>
<evidence type="ECO:0000313" key="3">
    <source>
        <dbReference type="Proteomes" id="UP000275408"/>
    </source>
</evidence>
<feature type="transmembrane region" description="Helical" evidence="1">
    <location>
        <begin position="12"/>
        <end position="34"/>
    </location>
</feature>
<feature type="transmembrane region" description="Helical" evidence="1">
    <location>
        <begin position="202"/>
        <end position="226"/>
    </location>
</feature>
<dbReference type="Proteomes" id="UP000275408">
    <property type="component" value="Unassembled WGS sequence"/>
</dbReference>
<evidence type="ECO:0000256" key="1">
    <source>
        <dbReference type="SAM" id="Phobius"/>
    </source>
</evidence>
<gene>
    <name evidence="2" type="ORF">pdam_00018960</name>
</gene>
<keyword evidence="1" id="KW-1133">Transmembrane helix</keyword>
<protein>
    <submittedName>
        <fullName evidence="2">Uncharacterized protein</fullName>
    </submittedName>
</protein>
<dbReference type="AlphaFoldDB" id="A0A3M6TMR8"/>
<comment type="caution">
    <text evidence="2">The sequence shown here is derived from an EMBL/GenBank/DDBJ whole genome shotgun (WGS) entry which is preliminary data.</text>
</comment>
<evidence type="ECO:0000313" key="2">
    <source>
        <dbReference type="EMBL" id="RMX42723.1"/>
    </source>
</evidence>
<organism evidence="2 3">
    <name type="scientific">Pocillopora damicornis</name>
    <name type="common">Cauliflower coral</name>
    <name type="synonym">Millepora damicornis</name>
    <dbReference type="NCBI Taxonomy" id="46731"/>
    <lineage>
        <taxon>Eukaryota</taxon>
        <taxon>Metazoa</taxon>
        <taxon>Cnidaria</taxon>
        <taxon>Anthozoa</taxon>
        <taxon>Hexacorallia</taxon>
        <taxon>Scleractinia</taxon>
        <taxon>Astrocoeniina</taxon>
        <taxon>Pocilloporidae</taxon>
        <taxon>Pocillopora</taxon>
    </lineage>
</organism>
<keyword evidence="1" id="KW-0812">Transmembrane</keyword>
<sequence length="282" mass="31198">MWGPTDYITFLILTPFLLITLSVLIALLLIWLFFKNHARSIQRFVLKNVFSDIFKEEQKADGSGETVFLLKGIDLAADKETLSKTLNGFSLSLVMLAYVVGTMFWQLLLLEVSHSCDENDTTRVCFERIAGKVGPHDSVNCSSPAVQNGTIPVVCYKLVVDFGVATGASYGAFKLFLFAFNVVTSGILMVKTTRVLKGIQWSTMIVLILVSVLMLLIASNVIHVSIDFKSDIWVLSIQIILVVSSTSFLVLYLPWKELIRPNPNGNNDGGEQDIAEISPILS</sequence>
<keyword evidence="1" id="KW-0472">Membrane</keyword>
<dbReference type="EMBL" id="RCHS01003301">
    <property type="protein sequence ID" value="RMX42723.1"/>
    <property type="molecule type" value="Genomic_DNA"/>
</dbReference>
<feature type="transmembrane region" description="Helical" evidence="1">
    <location>
        <begin position="89"/>
        <end position="108"/>
    </location>
</feature>
<feature type="transmembrane region" description="Helical" evidence="1">
    <location>
        <begin position="168"/>
        <end position="190"/>
    </location>
</feature>
<feature type="transmembrane region" description="Helical" evidence="1">
    <location>
        <begin position="232"/>
        <end position="253"/>
    </location>
</feature>
<dbReference type="OrthoDB" id="5990477at2759"/>
<name>A0A3M6TMR8_POCDA</name>
<keyword evidence="3" id="KW-1185">Reference proteome</keyword>
<accession>A0A3M6TMR8</accession>